<protein>
    <submittedName>
        <fullName evidence="1">Uncharacterized protein</fullName>
    </submittedName>
</protein>
<dbReference type="EMBL" id="FZQP02000892">
    <property type="protein sequence ID" value="VVC90805.1"/>
    <property type="molecule type" value="Genomic_DNA"/>
</dbReference>
<keyword evidence="2" id="KW-1185">Reference proteome</keyword>
<proteinExistence type="predicted"/>
<dbReference type="Proteomes" id="UP000324832">
    <property type="component" value="Unassembled WGS sequence"/>
</dbReference>
<name>A0A5E4PXQ0_9NEOP</name>
<gene>
    <name evidence="1" type="ORF">LSINAPIS_LOCUS3636</name>
</gene>
<accession>A0A5E4PXQ0</accession>
<sequence>MSSLCKCHRDIDRCQTKTILNRTTDNTVSCQYEVKRNDVTVVRLWRSDLFSTDIKCVKPKNRRQTAKFVQTPSNINVHKHTSGFSTSKRSS</sequence>
<evidence type="ECO:0000313" key="2">
    <source>
        <dbReference type="Proteomes" id="UP000324832"/>
    </source>
</evidence>
<evidence type="ECO:0000313" key="1">
    <source>
        <dbReference type="EMBL" id="VVC90805.1"/>
    </source>
</evidence>
<organism evidence="1 2">
    <name type="scientific">Leptidea sinapis</name>
    <dbReference type="NCBI Taxonomy" id="189913"/>
    <lineage>
        <taxon>Eukaryota</taxon>
        <taxon>Metazoa</taxon>
        <taxon>Ecdysozoa</taxon>
        <taxon>Arthropoda</taxon>
        <taxon>Hexapoda</taxon>
        <taxon>Insecta</taxon>
        <taxon>Pterygota</taxon>
        <taxon>Neoptera</taxon>
        <taxon>Endopterygota</taxon>
        <taxon>Lepidoptera</taxon>
        <taxon>Glossata</taxon>
        <taxon>Ditrysia</taxon>
        <taxon>Papilionoidea</taxon>
        <taxon>Pieridae</taxon>
        <taxon>Dismorphiinae</taxon>
        <taxon>Leptidea</taxon>
    </lineage>
</organism>
<dbReference type="AlphaFoldDB" id="A0A5E4PXQ0"/>
<reference evidence="1 2" key="1">
    <citation type="submission" date="2017-07" db="EMBL/GenBank/DDBJ databases">
        <authorList>
            <person name="Talla V."/>
            <person name="Backstrom N."/>
        </authorList>
    </citation>
    <scope>NUCLEOTIDE SEQUENCE [LARGE SCALE GENOMIC DNA]</scope>
</reference>